<organism evidence="4 5">
    <name type="scientific">Rhodotorula toruloides</name>
    <name type="common">Yeast</name>
    <name type="synonym">Rhodosporidium toruloides</name>
    <dbReference type="NCBI Taxonomy" id="5286"/>
    <lineage>
        <taxon>Eukaryota</taxon>
        <taxon>Fungi</taxon>
        <taxon>Dikarya</taxon>
        <taxon>Basidiomycota</taxon>
        <taxon>Pucciniomycotina</taxon>
        <taxon>Microbotryomycetes</taxon>
        <taxon>Sporidiobolales</taxon>
        <taxon>Sporidiobolaceae</taxon>
        <taxon>Rhodotorula</taxon>
    </lineage>
</organism>
<comment type="caution">
    <text evidence="4">The sequence shown here is derived from an EMBL/GenBank/DDBJ whole genome shotgun (WGS) entry which is preliminary data.</text>
</comment>
<feature type="transmembrane region" description="Helical" evidence="2">
    <location>
        <begin position="128"/>
        <end position="144"/>
    </location>
</feature>
<proteinExistence type="predicted"/>
<dbReference type="InterPro" id="IPR036526">
    <property type="entry name" value="C-N_Hydrolase_sf"/>
</dbReference>
<accession>A0A511KJ83</accession>
<dbReference type="OrthoDB" id="2529894at2759"/>
<dbReference type="SUPFAM" id="SSF56317">
    <property type="entry name" value="Carbon-nitrogen hydrolase"/>
    <property type="match status" value="1"/>
</dbReference>
<evidence type="ECO:0000256" key="1">
    <source>
        <dbReference type="SAM" id="MobiDB-lite"/>
    </source>
</evidence>
<feature type="transmembrane region" description="Helical" evidence="2">
    <location>
        <begin position="94"/>
        <end position="116"/>
    </location>
</feature>
<feature type="transmembrane region" description="Helical" evidence="2">
    <location>
        <begin position="229"/>
        <end position="253"/>
    </location>
</feature>
<keyword evidence="2" id="KW-1133">Transmembrane helix</keyword>
<protein>
    <submittedName>
        <fullName evidence="4">WD-repeat-containing protein</fullName>
    </submittedName>
</protein>
<evidence type="ECO:0000256" key="2">
    <source>
        <dbReference type="SAM" id="Phobius"/>
    </source>
</evidence>
<evidence type="ECO:0000313" key="4">
    <source>
        <dbReference type="EMBL" id="GEM10447.1"/>
    </source>
</evidence>
<evidence type="ECO:0000259" key="3">
    <source>
        <dbReference type="PROSITE" id="PS50263"/>
    </source>
</evidence>
<feature type="domain" description="CN hydrolase" evidence="3">
    <location>
        <begin position="267"/>
        <end position="549"/>
    </location>
</feature>
<keyword evidence="2" id="KW-0472">Membrane</keyword>
<dbReference type="EMBL" id="BJWK01000011">
    <property type="protein sequence ID" value="GEM10447.1"/>
    <property type="molecule type" value="Genomic_DNA"/>
</dbReference>
<feature type="transmembrane region" description="Helical" evidence="2">
    <location>
        <begin position="50"/>
        <end position="74"/>
    </location>
</feature>
<reference evidence="4 5" key="1">
    <citation type="submission" date="2019-07" db="EMBL/GenBank/DDBJ databases">
        <title>Rhodotorula toruloides NBRC10032 genome sequencing.</title>
        <authorList>
            <person name="Shida Y."/>
            <person name="Takaku H."/>
            <person name="Ogasawara W."/>
            <person name="Mori K."/>
        </authorList>
    </citation>
    <scope>NUCLEOTIDE SEQUENCE [LARGE SCALE GENOMIC DNA]</scope>
    <source>
        <strain evidence="4 5">NBRC10032</strain>
    </source>
</reference>
<keyword evidence="2" id="KW-0812">Transmembrane</keyword>
<gene>
    <name evidence="4" type="ORF">Rt10032_c11g4464</name>
</gene>
<dbReference type="Gene3D" id="3.60.110.10">
    <property type="entry name" value="Carbon-nitrogen hydrolase"/>
    <property type="match status" value="1"/>
</dbReference>
<dbReference type="PROSITE" id="PS50263">
    <property type="entry name" value="CN_HYDROLASE"/>
    <property type="match status" value="1"/>
</dbReference>
<dbReference type="Proteomes" id="UP000321518">
    <property type="component" value="Unassembled WGS sequence"/>
</dbReference>
<dbReference type="AlphaFoldDB" id="A0A511KJ83"/>
<feature type="transmembrane region" description="Helical" evidence="2">
    <location>
        <begin position="15"/>
        <end position="38"/>
    </location>
</feature>
<dbReference type="InterPro" id="IPR003010">
    <property type="entry name" value="C-N_Hydrolase"/>
</dbReference>
<sequence length="648" mass="68809">MDHLQLWTTLSLAPLATYALAAATAPLAAVPLIAATLLAIKAFLATAPNLFQALFALLLPLLSLTTGTSLSLALSSSPSATLSSSLDAFLALSLYALIASFAPLIALAAGELVLSLATKRRPGAGKSLTAVLVPAWFFVLAGIIEESAGTGRMGWWVRPALEREGVDWVRRVGGQVAVDLGVGAAGVAVAMVIWEWIRRREAGEGDLLGEGGGDEEARSSWRKSTREPLILFTFLTTLVLAGPLFPEAAFYPWHPSPSDPSYVYPPLKLACVVPPSLVTSSRHTTHAKLDDWLKETRVVARRGPKLLSWFEGAVELEKGARKDEGEGWEAMGDQERELLERVGEVHVLATYLVPPPLSQHNSKRLNVATLVGPSAVDTPTPNLVFSTTKQHPVPFIESYSHTARSAPSLGSSSKALPLAAVDLPHPPHTPAPHLTPPQTVSVSAAICQDISFPSLLTSYVSPSTSSADSPPKKPQLILNPSNTPSSLHGISHAQLAQTRARALETNSFVLRCDSPGAASGSALLGPQGDVRVKTGGEGVVGSWQAEVGVQRAGGGTLLTWIGRRGGRRFGSEAFVLFLAASLVVVVRLVEGGELVRAVKTIAWRAQVVKAENVVLWIRRKTAEITARRGEEGLGRVGPITEERLVDVD</sequence>
<feature type="transmembrane region" description="Helical" evidence="2">
    <location>
        <begin position="176"/>
        <end position="197"/>
    </location>
</feature>
<evidence type="ECO:0000313" key="5">
    <source>
        <dbReference type="Proteomes" id="UP000321518"/>
    </source>
</evidence>
<name>A0A511KJ83_RHOTO</name>
<feature type="region of interest" description="Disordered" evidence="1">
    <location>
        <begin position="461"/>
        <end position="482"/>
    </location>
</feature>